<evidence type="ECO:0000313" key="6">
    <source>
        <dbReference type="Proteomes" id="UP000277811"/>
    </source>
</evidence>
<name>A0A498R532_9FIRM</name>
<comment type="similarity">
    <text evidence="3">Belongs to the GCKR-like family. MurNAc-6-P etherase subfamily.</text>
</comment>
<dbReference type="GO" id="GO:0046348">
    <property type="term" value="P:amino sugar catabolic process"/>
    <property type="evidence" value="ECO:0007669"/>
    <property type="project" value="InterPro"/>
</dbReference>
<dbReference type="AlphaFoldDB" id="A0A498R532"/>
<dbReference type="InterPro" id="IPR005486">
    <property type="entry name" value="Glucokinase_regulatory_CS"/>
</dbReference>
<dbReference type="RefSeq" id="WP_122626367.1">
    <property type="nucleotide sequence ID" value="NZ_UPPP01000055.1"/>
</dbReference>
<evidence type="ECO:0000313" key="5">
    <source>
        <dbReference type="EMBL" id="VBB05372.1"/>
    </source>
</evidence>
<comment type="subunit">
    <text evidence="3">Homodimer.</text>
</comment>
<dbReference type="SUPFAM" id="SSF53697">
    <property type="entry name" value="SIS domain"/>
    <property type="match status" value="1"/>
</dbReference>
<dbReference type="GO" id="GO:0016803">
    <property type="term" value="F:ether hydrolase activity"/>
    <property type="evidence" value="ECO:0007669"/>
    <property type="project" value="TreeGrafter"/>
</dbReference>
<dbReference type="GO" id="GO:0097367">
    <property type="term" value="F:carbohydrate derivative binding"/>
    <property type="evidence" value="ECO:0007669"/>
    <property type="project" value="InterPro"/>
</dbReference>
<dbReference type="InterPro" id="IPR040190">
    <property type="entry name" value="MURQ/GCKR"/>
</dbReference>
<dbReference type="UniPathway" id="UPA00342"/>
<comment type="pathway">
    <text evidence="3">Amino-sugar metabolism; N-acetylmuramate degradation.</text>
</comment>
<accession>A0A498R532</accession>
<protein>
    <recommendedName>
        <fullName evidence="3">N-acetylmuramic acid 6-phosphate etherase</fullName>
        <shortName evidence="3">MurNAc-6-P etherase</shortName>
        <ecNumber evidence="3">4.2.1.126</ecNumber>
    </recommendedName>
    <alternativeName>
        <fullName evidence="3">N-acetylmuramic acid 6-phosphate hydrolase</fullName>
    </alternativeName>
    <alternativeName>
        <fullName evidence="3">N-acetylmuramic acid 6-phosphate lyase</fullName>
    </alternativeName>
</protein>
<dbReference type="PROSITE" id="PS01272">
    <property type="entry name" value="GCKR"/>
    <property type="match status" value="1"/>
</dbReference>
<dbReference type="GO" id="GO:0009254">
    <property type="term" value="P:peptidoglycan turnover"/>
    <property type="evidence" value="ECO:0007669"/>
    <property type="project" value="TreeGrafter"/>
</dbReference>
<keyword evidence="5" id="KW-0413">Isomerase</keyword>
<dbReference type="InterPro" id="IPR005488">
    <property type="entry name" value="Etherase_MurQ"/>
</dbReference>
<dbReference type="PROSITE" id="PS51464">
    <property type="entry name" value="SIS"/>
    <property type="match status" value="1"/>
</dbReference>
<keyword evidence="2 3" id="KW-0119">Carbohydrate metabolism</keyword>
<dbReference type="GO" id="GO:0097173">
    <property type="term" value="P:N-acetylmuramic acid catabolic process"/>
    <property type="evidence" value="ECO:0007669"/>
    <property type="project" value="UniProtKB-UniPathway"/>
</dbReference>
<dbReference type="EC" id="4.2.1.126" evidence="3"/>
<dbReference type="OrthoDB" id="9813395at2"/>
<dbReference type="GO" id="GO:0016835">
    <property type="term" value="F:carbon-oxygen lyase activity"/>
    <property type="evidence" value="ECO:0007669"/>
    <property type="project" value="UniProtKB-UniRule"/>
</dbReference>
<dbReference type="Gene3D" id="3.40.50.10490">
    <property type="entry name" value="Glucose-6-phosphate isomerase like protein, domain 1"/>
    <property type="match status" value="1"/>
</dbReference>
<evidence type="ECO:0000256" key="2">
    <source>
        <dbReference type="ARBA" id="ARBA00023277"/>
    </source>
</evidence>
<feature type="domain" description="SIS" evidence="4">
    <location>
        <begin position="48"/>
        <end position="211"/>
    </location>
</feature>
<comment type="miscellaneous">
    <text evidence="3">A lyase-type mechanism (elimination/hydration) is suggested for the cleavage of the lactyl ether bond of MurNAc 6-phosphate, with the formation of an alpha,beta-unsaturated aldehyde intermediate with (E)-stereochemistry, followed by the syn addition of water to give product.</text>
</comment>
<dbReference type="Pfam" id="PF22645">
    <property type="entry name" value="GKRP_SIS_N"/>
    <property type="match status" value="1"/>
</dbReference>
<dbReference type="NCBIfam" id="TIGR00274">
    <property type="entry name" value="N-acetylmuramic acid 6-phosphate etherase"/>
    <property type="match status" value="1"/>
</dbReference>
<comment type="catalytic activity">
    <reaction evidence="3">
        <text>N-acetyl-D-muramate 6-phosphate + H2O = N-acetyl-D-glucosamine 6-phosphate + (R)-lactate</text>
        <dbReference type="Rhea" id="RHEA:26410"/>
        <dbReference type="ChEBI" id="CHEBI:15377"/>
        <dbReference type="ChEBI" id="CHEBI:16004"/>
        <dbReference type="ChEBI" id="CHEBI:57513"/>
        <dbReference type="ChEBI" id="CHEBI:58722"/>
        <dbReference type="EC" id="4.2.1.126"/>
    </reaction>
</comment>
<dbReference type="HAMAP" id="MF_00068">
    <property type="entry name" value="MurQ"/>
    <property type="match status" value="1"/>
</dbReference>
<dbReference type="NCBIfam" id="NF009222">
    <property type="entry name" value="PRK12570.1"/>
    <property type="match status" value="1"/>
</dbReference>
<comment type="function">
    <text evidence="3">Specifically catalyzes the cleavage of the D-lactyl ether substituent of MurNAc 6-phosphate, producing GlcNAc 6-phosphate and D-lactate.</text>
</comment>
<reference evidence="5 6" key="1">
    <citation type="submission" date="2018-06" db="EMBL/GenBank/DDBJ databases">
        <authorList>
            <person name="Strepis N."/>
        </authorList>
    </citation>
    <scope>NUCLEOTIDE SEQUENCE [LARGE SCALE GENOMIC DNA]</scope>
    <source>
        <strain evidence="5">LUCI</strain>
    </source>
</reference>
<feature type="active site" evidence="3">
    <location>
        <position position="107"/>
    </location>
</feature>
<dbReference type="PANTHER" id="PTHR10088">
    <property type="entry name" value="GLUCOKINASE REGULATORY PROTEIN"/>
    <property type="match status" value="1"/>
</dbReference>
<gene>
    <name evidence="3" type="primary">murQ</name>
    <name evidence="5" type="ORF">LUCI_0581</name>
</gene>
<dbReference type="InterPro" id="IPR001347">
    <property type="entry name" value="SIS_dom"/>
</dbReference>
<dbReference type="NCBIfam" id="NF003915">
    <property type="entry name" value="PRK05441.1"/>
    <property type="match status" value="1"/>
</dbReference>
<dbReference type="GO" id="GO:0016853">
    <property type="term" value="F:isomerase activity"/>
    <property type="evidence" value="ECO:0007669"/>
    <property type="project" value="UniProtKB-KW"/>
</dbReference>
<dbReference type="Proteomes" id="UP000277811">
    <property type="component" value="Unassembled WGS sequence"/>
</dbReference>
<sequence length="297" mass="32049">MKQVNPDTFHIDEVSSLEMVRMFNNEDKKVAFAVEKQLTAIAAAVDIISRAIKENGRVIYIGSGTGGKLAVADATECPPTFGVSDDTIAGIISGGSEALCGWREETEDDENLARQDLSIRKFSSRDILVGISASGNTPYVLAGIRYAKETGAQTIGICCSPEGRLNTLADLCITVDAGPEVIMGSTRLKAGTAQKMILNMLSSCAMIKLGKTYHNLMVDVRPINAKLKRRVIDIIKISTERPENEILAALDAAAGNTKEAILMLTLNIDVSQARRLLAKHEGYLKKAIKGDHNESDL</sequence>
<dbReference type="InterPro" id="IPR046348">
    <property type="entry name" value="SIS_dom_sf"/>
</dbReference>
<evidence type="ECO:0000256" key="3">
    <source>
        <dbReference type="HAMAP-Rule" id="MF_00068"/>
    </source>
</evidence>
<organism evidence="5 6">
    <name type="scientific">Lucifera butyrica</name>
    <dbReference type="NCBI Taxonomy" id="1351585"/>
    <lineage>
        <taxon>Bacteria</taxon>
        <taxon>Bacillati</taxon>
        <taxon>Bacillota</taxon>
        <taxon>Negativicutes</taxon>
        <taxon>Veillonellales</taxon>
        <taxon>Veillonellaceae</taxon>
        <taxon>Lucifera</taxon>
    </lineage>
</organism>
<proteinExistence type="inferred from homology"/>
<keyword evidence="6" id="KW-1185">Reference proteome</keyword>
<feature type="active site" description="Proton donor" evidence="3">
    <location>
        <position position="76"/>
    </location>
</feature>
<dbReference type="FunFam" id="3.40.50.10490:FF:000014">
    <property type="entry name" value="N-acetylmuramic acid 6-phosphate etherase"/>
    <property type="match status" value="1"/>
</dbReference>
<dbReference type="PANTHER" id="PTHR10088:SF4">
    <property type="entry name" value="GLUCOKINASE REGULATORY PROTEIN"/>
    <property type="match status" value="1"/>
</dbReference>
<dbReference type="CDD" id="cd05007">
    <property type="entry name" value="SIS_Etherase"/>
    <property type="match status" value="1"/>
</dbReference>
<keyword evidence="1 3" id="KW-0456">Lyase</keyword>
<dbReference type="Gene3D" id="1.10.8.1080">
    <property type="match status" value="1"/>
</dbReference>
<evidence type="ECO:0000256" key="1">
    <source>
        <dbReference type="ARBA" id="ARBA00023239"/>
    </source>
</evidence>
<evidence type="ECO:0000259" key="4">
    <source>
        <dbReference type="PROSITE" id="PS51464"/>
    </source>
</evidence>
<dbReference type="EMBL" id="UPPP01000055">
    <property type="protein sequence ID" value="VBB05372.1"/>
    <property type="molecule type" value="Genomic_DNA"/>
</dbReference>